<evidence type="ECO:0000313" key="3">
    <source>
        <dbReference type="Proteomes" id="UP000215914"/>
    </source>
</evidence>
<organism evidence="2 3">
    <name type="scientific">Helianthus annuus</name>
    <name type="common">Common sunflower</name>
    <dbReference type="NCBI Taxonomy" id="4232"/>
    <lineage>
        <taxon>Eukaryota</taxon>
        <taxon>Viridiplantae</taxon>
        <taxon>Streptophyta</taxon>
        <taxon>Embryophyta</taxon>
        <taxon>Tracheophyta</taxon>
        <taxon>Spermatophyta</taxon>
        <taxon>Magnoliopsida</taxon>
        <taxon>eudicotyledons</taxon>
        <taxon>Gunneridae</taxon>
        <taxon>Pentapetalae</taxon>
        <taxon>asterids</taxon>
        <taxon>campanulids</taxon>
        <taxon>Asterales</taxon>
        <taxon>Asteraceae</taxon>
        <taxon>Asteroideae</taxon>
        <taxon>Heliantheae alliance</taxon>
        <taxon>Heliantheae</taxon>
        <taxon>Helianthus</taxon>
    </lineage>
</organism>
<protein>
    <submittedName>
        <fullName evidence="2">Uncharacterized protein</fullName>
    </submittedName>
</protein>
<reference evidence="3" key="1">
    <citation type="journal article" date="2017" name="Nature">
        <title>The sunflower genome provides insights into oil metabolism, flowering and Asterid evolution.</title>
        <authorList>
            <person name="Badouin H."/>
            <person name="Gouzy J."/>
            <person name="Grassa C.J."/>
            <person name="Murat F."/>
            <person name="Staton S.E."/>
            <person name="Cottret L."/>
            <person name="Lelandais-Briere C."/>
            <person name="Owens G.L."/>
            <person name="Carrere S."/>
            <person name="Mayjonade B."/>
            <person name="Legrand L."/>
            <person name="Gill N."/>
            <person name="Kane N.C."/>
            <person name="Bowers J.E."/>
            <person name="Hubner S."/>
            <person name="Bellec A."/>
            <person name="Berard A."/>
            <person name="Berges H."/>
            <person name="Blanchet N."/>
            <person name="Boniface M.C."/>
            <person name="Brunel D."/>
            <person name="Catrice O."/>
            <person name="Chaidir N."/>
            <person name="Claudel C."/>
            <person name="Donnadieu C."/>
            <person name="Faraut T."/>
            <person name="Fievet G."/>
            <person name="Helmstetter N."/>
            <person name="King M."/>
            <person name="Knapp S.J."/>
            <person name="Lai Z."/>
            <person name="Le Paslier M.C."/>
            <person name="Lippi Y."/>
            <person name="Lorenzon L."/>
            <person name="Mandel J.R."/>
            <person name="Marage G."/>
            <person name="Marchand G."/>
            <person name="Marquand E."/>
            <person name="Bret-Mestries E."/>
            <person name="Morien E."/>
            <person name="Nambeesan S."/>
            <person name="Nguyen T."/>
            <person name="Pegot-Espagnet P."/>
            <person name="Pouilly N."/>
            <person name="Raftis F."/>
            <person name="Sallet E."/>
            <person name="Schiex T."/>
            <person name="Thomas J."/>
            <person name="Vandecasteele C."/>
            <person name="Vares D."/>
            <person name="Vear F."/>
            <person name="Vautrin S."/>
            <person name="Crespi M."/>
            <person name="Mangin B."/>
            <person name="Burke J.M."/>
            <person name="Salse J."/>
            <person name="Munos S."/>
            <person name="Vincourt P."/>
            <person name="Rieseberg L.H."/>
            <person name="Langlade N.B."/>
        </authorList>
    </citation>
    <scope>NUCLEOTIDE SEQUENCE [LARGE SCALE GENOMIC DNA]</scope>
    <source>
        <strain evidence="3">cv. SF193</strain>
    </source>
</reference>
<evidence type="ECO:0000313" key="2">
    <source>
        <dbReference type="EMBL" id="OTF96639.1"/>
    </source>
</evidence>
<name>A0A251SCQ7_HELAN</name>
<dbReference type="Proteomes" id="UP000215914">
    <property type="component" value="Chromosome 15"/>
</dbReference>
<accession>A0A251SCQ7</accession>
<dbReference type="InParanoid" id="A0A251SCQ7"/>
<gene>
    <name evidence="2" type="ORF">HannXRQ_Chr15g0496371</name>
</gene>
<dbReference type="AlphaFoldDB" id="A0A251SCQ7"/>
<keyword evidence="3" id="KW-1185">Reference proteome</keyword>
<keyword evidence="1" id="KW-0472">Membrane</keyword>
<sequence length="50" mass="5931">MVGLDALFLIRPRRLQTCVIFVMFVYHVMLIYVTTRDSKVFPIHITDFTI</sequence>
<evidence type="ECO:0000256" key="1">
    <source>
        <dbReference type="SAM" id="Phobius"/>
    </source>
</evidence>
<feature type="transmembrane region" description="Helical" evidence="1">
    <location>
        <begin position="14"/>
        <end position="33"/>
    </location>
</feature>
<dbReference type="EMBL" id="CM007904">
    <property type="protein sequence ID" value="OTF96639.1"/>
    <property type="molecule type" value="Genomic_DNA"/>
</dbReference>
<keyword evidence="1" id="KW-0812">Transmembrane</keyword>
<proteinExistence type="predicted"/>
<keyword evidence="1" id="KW-1133">Transmembrane helix</keyword>